<evidence type="ECO:0000313" key="1">
    <source>
        <dbReference type="EMBL" id="KFM61869.1"/>
    </source>
</evidence>
<name>A0A087T9T0_STEMI</name>
<protein>
    <submittedName>
        <fullName evidence="1">Uncharacterized protein</fullName>
    </submittedName>
</protein>
<dbReference type="Gene3D" id="2.40.70.10">
    <property type="entry name" value="Acid Proteases"/>
    <property type="match status" value="1"/>
</dbReference>
<dbReference type="STRING" id="407821.A0A087T9T0"/>
<keyword evidence="2" id="KW-1185">Reference proteome</keyword>
<dbReference type="OMA" id="CHICINC"/>
<proteinExistence type="predicted"/>
<evidence type="ECO:0000313" key="2">
    <source>
        <dbReference type="Proteomes" id="UP000054359"/>
    </source>
</evidence>
<dbReference type="PANTHER" id="PTHR47331">
    <property type="entry name" value="PHD-TYPE DOMAIN-CONTAINING PROTEIN"/>
    <property type="match status" value="1"/>
</dbReference>
<dbReference type="AlphaFoldDB" id="A0A087T9T0"/>
<dbReference type="Proteomes" id="UP000054359">
    <property type="component" value="Unassembled WGS sequence"/>
</dbReference>
<dbReference type="InterPro" id="IPR005312">
    <property type="entry name" value="DUF1759"/>
</dbReference>
<organism evidence="1 2">
    <name type="scientific">Stegodyphus mimosarum</name>
    <name type="common">African social velvet spider</name>
    <dbReference type="NCBI Taxonomy" id="407821"/>
    <lineage>
        <taxon>Eukaryota</taxon>
        <taxon>Metazoa</taxon>
        <taxon>Ecdysozoa</taxon>
        <taxon>Arthropoda</taxon>
        <taxon>Chelicerata</taxon>
        <taxon>Arachnida</taxon>
        <taxon>Araneae</taxon>
        <taxon>Araneomorphae</taxon>
        <taxon>Entelegynae</taxon>
        <taxon>Eresoidea</taxon>
        <taxon>Eresidae</taxon>
        <taxon>Stegodyphus</taxon>
    </lineage>
</organism>
<dbReference type="PANTHER" id="PTHR47331:SF1">
    <property type="entry name" value="GAG-LIKE PROTEIN"/>
    <property type="match status" value="1"/>
</dbReference>
<gene>
    <name evidence="1" type="ORF">X975_23938</name>
</gene>
<reference evidence="1 2" key="1">
    <citation type="submission" date="2013-11" db="EMBL/GenBank/DDBJ databases">
        <title>Genome sequencing of Stegodyphus mimosarum.</title>
        <authorList>
            <person name="Bechsgaard J."/>
        </authorList>
    </citation>
    <scope>NUCLEOTIDE SEQUENCE [LARGE SCALE GENOMIC DNA]</scope>
</reference>
<sequence length="432" mass="49010">MVICGSAEEWLSFNDLFKTAIVDNDKLSGTQKLQYLKCSLKGDALRIVQALTICDKNFEIAWNLLCQRFSNKRELLSSLLKKILCLTSLQAENPSQLLTLVDTVKECICSFETLGFKVQQFADTILMFIVQFKLDSSTRSWWERTLKREEIPTLNDLLEFLKSHARTLQAGKQQGVRKQPTKEKLTSLASEIQAHCTYCKAGHSVLKCNKFLSLNVQDRINFVKKNNLCFNCLVSHHKALECRSIFKCKKCFKNHHTLLHFERVQKEPEPLKRVINSSRELSVTAKPFSPIMESSTQSAKSEENFTNSSPVIKSCISHFSFQREVLLCTAAIKVLDSSGEYQLCRALIDPGSQANLITEECARRLGLPRRNAKVFISCLGSVTRVNAKNVKDLSVEANSYEISSIRLLKLTLPVFSGSVEEWLSFNDLFTDI</sequence>
<feature type="non-terminal residue" evidence="1">
    <location>
        <position position="432"/>
    </location>
</feature>
<dbReference type="InterPro" id="IPR021109">
    <property type="entry name" value="Peptidase_aspartic_dom_sf"/>
</dbReference>
<dbReference type="OrthoDB" id="6428202at2759"/>
<accession>A0A087T9T0</accession>
<dbReference type="Pfam" id="PF03564">
    <property type="entry name" value="DUF1759"/>
    <property type="match status" value="1"/>
</dbReference>
<dbReference type="EMBL" id="KK114194">
    <property type="protein sequence ID" value="KFM61869.1"/>
    <property type="molecule type" value="Genomic_DNA"/>
</dbReference>